<evidence type="ECO:0000256" key="1">
    <source>
        <dbReference type="SAM" id="SignalP"/>
    </source>
</evidence>
<reference evidence="2" key="1">
    <citation type="submission" date="2021-11" db="EMBL/GenBank/DDBJ databases">
        <authorList>
            <person name="Herlambang A."/>
            <person name="Guo Y."/>
            <person name="Takashima Y."/>
            <person name="Nishizawa T."/>
        </authorList>
    </citation>
    <scope>NUCLEOTIDE SEQUENCE</scope>
    <source>
        <strain evidence="2">E1425</strain>
    </source>
</reference>
<keyword evidence="3" id="KW-1185">Reference proteome</keyword>
<feature type="signal peptide" evidence="1">
    <location>
        <begin position="1"/>
        <end position="21"/>
    </location>
</feature>
<dbReference type="OrthoDB" id="2405250at2759"/>
<name>A0A9P3LRC5_9FUNG</name>
<accession>A0A9P3LRC5</accession>
<proteinExistence type="predicted"/>
<evidence type="ECO:0000313" key="3">
    <source>
        <dbReference type="Proteomes" id="UP000827284"/>
    </source>
</evidence>
<reference evidence="2" key="2">
    <citation type="journal article" date="2022" name="Microbiol. Resour. Announc.">
        <title>Whole-Genome Sequence of Entomortierella parvispora E1425, a Mucoromycotan Fungus Associated with Burkholderiaceae-Related Endosymbiotic Bacteria.</title>
        <authorList>
            <person name="Herlambang A."/>
            <person name="Guo Y."/>
            <person name="Takashima Y."/>
            <person name="Narisawa K."/>
            <person name="Ohta H."/>
            <person name="Nishizawa T."/>
        </authorList>
    </citation>
    <scope>NUCLEOTIDE SEQUENCE</scope>
    <source>
        <strain evidence="2">E1425</strain>
    </source>
</reference>
<gene>
    <name evidence="2" type="ORF">EMPS_00200</name>
</gene>
<evidence type="ECO:0000313" key="2">
    <source>
        <dbReference type="EMBL" id="GJJ67854.1"/>
    </source>
</evidence>
<dbReference type="Proteomes" id="UP000827284">
    <property type="component" value="Unassembled WGS sequence"/>
</dbReference>
<feature type="chain" id="PRO_5040422562" evidence="1">
    <location>
        <begin position="22"/>
        <end position="173"/>
    </location>
</feature>
<organism evidence="2 3">
    <name type="scientific">Entomortierella parvispora</name>
    <dbReference type="NCBI Taxonomy" id="205924"/>
    <lineage>
        <taxon>Eukaryota</taxon>
        <taxon>Fungi</taxon>
        <taxon>Fungi incertae sedis</taxon>
        <taxon>Mucoromycota</taxon>
        <taxon>Mortierellomycotina</taxon>
        <taxon>Mortierellomycetes</taxon>
        <taxon>Mortierellales</taxon>
        <taxon>Mortierellaceae</taxon>
        <taxon>Entomortierella</taxon>
    </lineage>
</organism>
<keyword evidence="1" id="KW-0732">Signal</keyword>
<dbReference type="AlphaFoldDB" id="A0A9P3LRC5"/>
<dbReference type="EMBL" id="BQFW01000001">
    <property type="protein sequence ID" value="GJJ67854.1"/>
    <property type="molecule type" value="Genomic_DNA"/>
</dbReference>
<sequence length="173" mass="18352">MHFKPMIAAALVMTLGLVAYAAPTGEIAPVVADSTAPTGEIAPIVADSTAPTGEIAPVVTDSTAQDTPTAKDGDINATGFLDSVLWPEAFSRHCNDLLRISASLDRQIARAQWKTGRSCTPAQETAISVPPSCPTSDYLVGVLWPLAFDKQDVLSKRIQAQVECLDTLSRLIF</sequence>
<comment type="caution">
    <text evidence="2">The sequence shown here is derived from an EMBL/GenBank/DDBJ whole genome shotgun (WGS) entry which is preliminary data.</text>
</comment>
<protein>
    <submittedName>
        <fullName evidence="2">Uncharacterized protein</fullName>
    </submittedName>
</protein>